<dbReference type="GO" id="GO:0016020">
    <property type="term" value="C:membrane"/>
    <property type="evidence" value="ECO:0007669"/>
    <property type="project" value="UniProtKB-SubCell"/>
</dbReference>
<dbReference type="OrthoDB" id="1641132at2759"/>
<name>B9W9U4_CANDC</name>
<evidence type="ECO:0000313" key="8">
    <source>
        <dbReference type="EMBL" id="CAX45581.1"/>
    </source>
</evidence>
<dbReference type="RefSeq" id="XP_002417864.1">
    <property type="nucleotide sequence ID" value="XM_002417819.1"/>
</dbReference>
<keyword evidence="4 5" id="KW-0472">Membrane</keyword>
<protein>
    <recommendedName>
        <fullName evidence="6">TMEM205-like domain-containing protein</fullName>
    </recommendedName>
</protein>
<evidence type="ECO:0000313" key="9">
    <source>
        <dbReference type="Proteomes" id="UP000002605"/>
    </source>
</evidence>
<dbReference type="PANTHER" id="PTHR23241">
    <property type="entry name" value="LATE EMBRYOGENESIS ABUNDANT PLANTS LEA-RELATED"/>
    <property type="match status" value="1"/>
</dbReference>
<dbReference type="PANTHER" id="PTHR23241:SF102">
    <property type="entry name" value="LD23009P"/>
    <property type="match status" value="1"/>
</dbReference>
<gene>
    <name evidence="7" type="ordered locus">Cd36_12250</name>
    <name evidence="8" type="ORF">CD36_12250</name>
</gene>
<comment type="subcellular location">
    <subcellularLocation>
        <location evidence="1">Membrane</location>
    </subcellularLocation>
</comment>
<feature type="transmembrane region" description="Helical" evidence="5">
    <location>
        <begin position="81"/>
        <end position="102"/>
    </location>
</feature>
<feature type="domain" description="TMEM205-like" evidence="6">
    <location>
        <begin position="17"/>
        <end position="110"/>
    </location>
</feature>
<dbReference type="CGD" id="CAL0000166241">
    <property type="gene designation" value="Cd36_12250"/>
</dbReference>
<evidence type="ECO:0000259" key="6">
    <source>
        <dbReference type="Pfam" id="PF13664"/>
    </source>
</evidence>
<evidence type="ECO:0000256" key="5">
    <source>
        <dbReference type="SAM" id="Phobius"/>
    </source>
</evidence>
<keyword evidence="9" id="KW-1185">Reference proteome</keyword>
<evidence type="ECO:0000256" key="2">
    <source>
        <dbReference type="ARBA" id="ARBA00022692"/>
    </source>
</evidence>
<dbReference type="eggNOG" id="ENOG502S0PF">
    <property type="taxonomic scope" value="Eukaryota"/>
</dbReference>
<evidence type="ECO:0000256" key="4">
    <source>
        <dbReference type="ARBA" id="ARBA00023136"/>
    </source>
</evidence>
<feature type="transmembrane region" description="Helical" evidence="5">
    <location>
        <begin position="16"/>
        <end position="38"/>
    </location>
</feature>
<proteinExistence type="predicted"/>
<feature type="transmembrane region" description="Helical" evidence="5">
    <location>
        <begin position="144"/>
        <end position="165"/>
    </location>
</feature>
<reference evidence="8 9" key="1">
    <citation type="journal article" date="2009" name="Genome Res.">
        <title>Comparative genomics of the fungal pathogens Candida dubliniensis and Candida albicans.</title>
        <authorList>
            <person name="Jackson A.P."/>
            <person name="Gamble J.A."/>
            <person name="Yeomans T."/>
            <person name="Moran G.P."/>
            <person name="Saunders D."/>
            <person name="Harris D."/>
            <person name="Aslett M."/>
            <person name="Barrell J.F."/>
            <person name="Butler G."/>
            <person name="Citiulo F."/>
            <person name="Coleman D.C."/>
            <person name="de Groot P.W.J."/>
            <person name="Goodwin T.J."/>
            <person name="Quail M.A."/>
            <person name="McQuillan J."/>
            <person name="Munro C.A."/>
            <person name="Pain A."/>
            <person name="Poulter R.T."/>
            <person name="Rajandream M.A."/>
            <person name="Renauld H."/>
            <person name="Spiering M.J."/>
            <person name="Tivey A."/>
            <person name="Gow N.A.R."/>
            <person name="Barrell B."/>
            <person name="Sullivan D.J."/>
            <person name="Berriman M."/>
        </authorList>
    </citation>
    <scope>NUCLEOTIDE SEQUENCE [LARGE SCALE GENOMIC DNA]</scope>
    <source>
        <strain evidence="9">CD36 / ATCC MYA-646 / CBS 7987 / NCPF 3949 / NRRL Y-17841</strain>
    </source>
</reference>
<accession>B9W9U4</accession>
<dbReference type="Pfam" id="PF13664">
    <property type="entry name" value="DUF4149"/>
    <property type="match status" value="1"/>
</dbReference>
<evidence type="ECO:0000256" key="1">
    <source>
        <dbReference type="ARBA" id="ARBA00004370"/>
    </source>
</evidence>
<dbReference type="VEuPathDB" id="FungiDB:CD36_12250"/>
<dbReference type="InterPro" id="IPR053009">
    <property type="entry name" value="Xanthocillin_Biosynth-Assoc"/>
</dbReference>
<dbReference type="EMBL" id="FM992688">
    <property type="protein sequence ID" value="CAX45581.1"/>
    <property type="molecule type" value="Genomic_DNA"/>
</dbReference>
<dbReference type="GeneID" id="8045416"/>
<dbReference type="InterPro" id="IPR025423">
    <property type="entry name" value="TMEM205-like"/>
</dbReference>
<evidence type="ECO:0000313" key="7">
    <source>
        <dbReference type="CGD" id="CAL0000166241"/>
    </source>
</evidence>
<keyword evidence="3 5" id="KW-1133">Transmembrane helix</keyword>
<feature type="transmembrane region" description="Helical" evidence="5">
    <location>
        <begin position="58"/>
        <end position="75"/>
    </location>
</feature>
<evidence type="ECO:0000256" key="3">
    <source>
        <dbReference type="ARBA" id="ARBA00022989"/>
    </source>
</evidence>
<dbReference type="AlphaFoldDB" id="B9W9U4"/>
<dbReference type="KEGG" id="cdu:CD36_12250"/>
<dbReference type="HOGENOM" id="CLU_094297_2_0_1"/>
<dbReference type="Proteomes" id="UP000002605">
    <property type="component" value="Chromosome 1"/>
</dbReference>
<sequence>MLCCQIGLNAKVPFHFLFYSLTFGGSAFYSFIVSPLVFKKLPREEFSNLQNKVFPTYFTGQALAPIVLGLAQPFAYCPFTIGLLALSSVGGALNYLWLLPVCKKIKEDRNKLIADKKDVGADGQPTEELKALNKQFGKYHGISTLVNITSIVSLGVYGVVLAKALTKIKF</sequence>
<keyword evidence="2 5" id="KW-0812">Transmembrane</keyword>
<organism evidence="8 9">
    <name type="scientific">Candida dubliniensis (strain CD36 / ATCC MYA-646 / CBS 7987 / NCPF 3949 / NRRL Y-17841)</name>
    <name type="common">Yeast</name>
    <dbReference type="NCBI Taxonomy" id="573826"/>
    <lineage>
        <taxon>Eukaryota</taxon>
        <taxon>Fungi</taxon>
        <taxon>Dikarya</taxon>
        <taxon>Ascomycota</taxon>
        <taxon>Saccharomycotina</taxon>
        <taxon>Pichiomycetes</taxon>
        <taxon>Debaryomycetaceae</taxon>
        <taxon>Candida/Lodderomyces clade</taxon>
        <taxon>Candida</taxon>
    </lineage>
</organism>